<evidence type="ECO:0000256" key="1">
    <source>
        <dbReference type="ARBA" id="ARBA00004170"/>
    </source>
</evidence>
<reference evidence="4 5" key="1">
    <citation type="submission" date="2018-04" db="EMBL/GenBank/DDBJ databases">
        <authorList>
            <person name="Vogel A."/>
        </authorList>
    </citation>
    <scope>NUCLEOTIDE SEQUENCE [LARGE SCALE GENOMIC DNA]</scope>
</reference>
<dbReference type="AlphaFoldDB" id="A0A484LRH0"/>
<dbReference type="Pfam" id="PF00403">
    <property type="entry name" value="HMA"/>
    <property type="match status" value="1"/>
</dbReference>
<feature type="compositionally biased region" description="Basic and acidic residues" evidence="2">
    <location>
        <begin position="71"/>
        <end position="114"/>
    </location>
</feature>
<keyword evidence="5" id="KW-1185">Reference proteome</keyword>
<feature type="domain" description="HMA" evidence="3">
    <location>
        <begin position="1"/>
        <end position="62"/>
    </location>
</feature>
<accession>A0A484LRH0</accession>
<dbReference type="EMBL" id="OOIL02001879">
    <property type="protein sequence ID" value="VFQ78955.1"/>
    <property type="molecule type" value="Genomic_DNA"/>
</dbReference>
<dbReference type="Proteomes" id="UP000595140">
    <property type="component" value="Unassembled WGS sequence"/>
</dbReference>
<dbReference type="InterPro" id="IPR036163">
    <property type="entry name" value="HMA_dom_sf"/>
</dbReference>
<dbReference type="Gene3D" id="3.30.70.100">
    <property type="match status" value="1"/>
</dbReference>
<dbReference type="OrthoDB" id="773760at2759"/>
<dbReference type="PANTHER" id="PTHR46413">
    <property type="entry name" value="HEAVY METAL-ASSOCIATED ISOPRENYLATED PLANT PROTEIN 6"/>
    <property type="match status" value="1"/>
</dbReference>
<evidence type="ECO:0000259" key="3">
    <source>
        <dbReference type="PROSITE" id="PS50846"/>
    </source>
</evidence>
<name>A0A484LRH0_9ASTE</name>
<dbReference type="GO" id="GO:0046872">
    <property type="term" value="F:metal ion binding"/>
    <property type="evidence" value="ECO:0007669"/>
    <property type="project" value="InterPro"/>
</dbReference>
<dbReference type="PROSITE" id="PS50846">
    <property type="entry name" value="HMA_2"/>
    <property type="match status" value="1"/>
</dbReference>
<dbReference type="SUPFAM" id="SSF55008">
    <property type="entry name" value="HMA, heavy metal-associated domain"/>
    <property type="match status" value="1"/>
</dbReference>
<dbReference type="GO" id="GO:0016020">
    <property type="term" value="C:membrane"/>
    <property type="evidence" value="ECO:0007669"/>
    <property type="project" value="UniProtKB-SubCell"/>
</dbReference>
<dbReference type="InterPro" id="IPR044594">
    <property type="entry name" value="HIPP01/3/5/6"/>
</dbReference>
<comment type="subcellular location">
    <subcellularLocation>
        <location evidence="1">Membrane</location>
        <topology evidence="1">Peripheral membrane protein</topology>
    </subcellularLocation>
</comment>
<gene>
    <name evidence="4" type="ORF">CCAM_LOCUS20731</name>
</gene>
<feature type="region of interest" description="Disordered" evidence="2">
    <location>
        <begin position="60"/>
        <end position="114"/>
    </location>
</feature>
<protein>
    <recommendedName>
        <fullName evidence="3">HMA domain-containing protein</fullName>
    </recommendedName>
</protein>
<evidence type="ECO:0000313" key="4">
    <source>
        <dbReference type="EMBL" id="VFQ78955.1"/>
    </source>
</evidence>
<evidence type="ECO:0000313" key="5">
    <source>
        <dbReference type="Proteomes" id="UP000595140"/>
    </source>
</evidence>
<organism evidence="4 5">
    <name type="scientific">Cuscuta campestris</name>
    <dbReference type="NCBI Taxonomy" id="132261"/>
    <lineage>
        <taxon>Eukaryota</taxon>
        <taxon>Viridiplantae</taxon>
        <taxon>Streptophyta</taxon>
        <taxon>Embryophyta</taxon>
        <taxon>Tracheophyta</taxon>
        <taxon>Spermatophyta</taxon>
        <taxon>Magnoliopsida</taxon>
        <taxon>eudicotyledons</taxon>
        <taxon>Gunneridae</taxon>
        <taxon>Pentapetalae</taxon>
        <taxon>asterids</taxon>
        <taxon>lamiids</taxon>
        <taxon>Solanales</taxon>
        <taxon>Convolvulaceae</taxon>
        <taxon>Cuscuteae</taxon>
        <taxon>Cuscuta</taxon>
        <taxon>Cuscuta subgen. Grammica</taxon>
        <taxon>Cuscuta sect. Cleistogrammica</taxon>
    </lineage>
</organism>
<proteinExistence type="predicted"/>
<dbReference type="PANTHER" id="PTHR46413:SF1">
    <property type="entry name" value="HEAVY METAL-ASSOCIATED ISOPRENYLATED PLANT PROTEIN 6"/>
    <property type="match status" value="1"/>
</dbReference>
<sequence length="201" mass="22077">MVVMKIRLHCDGCAHKIKKIIKSIKGVQNVTADTEKDLVTVNGTMDVAELTSYLSKKLKRRVEVAPSAKTDSGEEKKAPEGGKKEKEAPSGGGEGEKKKDGDGEKKPDGGGEAEAKAEVNKMAYGGYHPNTHYYMTPPMYNQSFHNQDYGVMMHDDPFDGYGFNHAPLYSRVAPPPPPPTYINAPPDHMFSEEDPNSCFVM</sequence>
<evidence type="ECO:0000256" key="2">
    <source>
        <dbReference type="SAM" id="MobiDB-lite"/>
    </source>
</evidence>
<dbReference type="InterPro" id="IPR006121">
    <property type="entry name" value="HMA_dom"/>
</dbReference>
<dbReference type="GO" id="GO:0009626">
    <property type="term" value="P:plant-type hypersensitive response"/>
    <property type="evidence" value="ECO:0007669"/>
    <property type="project" value="UniProtKB-KW"/>
</dbReference>